<gene>
    <name evidence="1" type="ORF">MAR_037967</name>
</gene>
<evidence type="ECO:0000313" key="2">
    <source>
        <dbReference type="Proteomes" id="UP001164746"/>
    </source>
</evidence>
<protein>
    <submittedName>
        <fullName evidence="1">Uncharacterized protein</fullName>
    </submittedName>
</protein>
<name>A0ABY7FQ03_MYAAR</name>
<evidence type="ECO:0000313" key="1">
    <source>
        <dbReference type="EMBL" id="WAR24298.1"/>
    </source>
</evidence>
<reference evidence="1" key="1">
    <citation type="submission" date="2022-11" db="EMBL/GenBank/DDBJ databases">
        <title>Centuries of genome instability and evolution in soft-shell clam transmissible cancer (bioRxiv).</title>
        <authorList>
            <person name="Hart S.F.M."/>
            <person name="Yonemitsu M.A."/>
            <person name="Giersch R.M."/>
            <person name="Beal B.F."/>
            <person name="Arriagada G."/>
            <person name="Davis B.W."/>
            <person name="Ostrander E.A."/>
            <person name="Goff S.P."/>
            <person name="Metzger M.J."/>
        </authorList>
    </citation>
    <scope>NUCLEOTIDE SEQUENCE</scope>
    <source>
        <strain evidence="1">MELC-2E11</strain>
        <tissue evidence="1">Siphon/mantle</tissue>
    </source>
</reference>
<keyword evidence="2" id="KW-1185">Reference proteome</keyword>
<accession>A0ABY7FQ03</accession>
<proteinExistence type="predicted"/>
<dbReference type="Proteomes" id="UP001164746">
    <property type="component" value="Chromosome 13"/>
</dbReference>
<dbReference type="EMBL" id="CP111024">
    <property type="protein sequence ID" value="WAR24298.1"/>
    <property type="molecule type" value="Genomic_DNA"/>
</dbReference>
<sequence length="61" mass="6944">MTGIMFNPKYLVSSDFGYLDQKITRPSNKDHIIVEDTVEDLADTAAYMDHSMGDTDHFMVD</sequence>
<organism evidence="1 2">
    <name type="scientific">Mya arenaria</name>
    <name type="common">Soft-shell clam</name>
    <dbReference type="NCBI Taxonomy" id="6604"/>
    <lineage>
        <taxon>Eukaryota</taxon>
        <taxon>Metazoa</taxon>
        <taxon>Spiralia</taxon>
        <taxon>Lophotrochozoa</taxon>
        <taxon>Mollusca</taxon>
        <taxon>Bivalvia</taxon>
        <taxon>Autobranchia</taxon>
        <taxon>Heteroconchia</taxon>
        <taxon>Euheterodonta</taxon>
        <taxon>Imparidentia</taxon>
        <taxon>Neoheterodontei</taxon>
        <taxon>Myida</taxon>
        <taxon>Myoidea</taxon>
        <taxon>Myidae</taxon>
        <taxon>Mya</taxon>
    </lineage>
</organism>